<keyword evidence="2" id="KW-0560">Oxidoreductase</keyword>
<comment type="similarity">
    <text evidence="1 3">Belongs to the short-chain dehydrogenases/reductases (SDR) family.</text>
</comment>
<organism evidence="5 6">
    <name type="scientific">Pseudomonas fluorescens</name>
    <dbReference type="NCBI Taxonomy" id="294"/>
    <lineage>
        <taxon>Bacteria</taxon>
        <taxon>Pseudomonadati</taxon>
        <taxon>Pseudomonadota</taxon>
        <taxon>Gammaproteobacteria</taxon>
        <taxon>Pseudomonadales</taxon>
        <taxon>Pseudomonadaceae</taxon>
        <taxon>Pseudomonas</taxon>
    </lineage>
</organism>
<evidence type="ECO:0000259" key="4">
    <source>
        <dbReference type="SMART" id="SM00822"/>
    </source>
</evidence>
<evidence type="ECO:0000313" key="6">
    <source>
        <dbReference type="Proteomes" id="UP000385207"/>
    </source>
</evidence>
<dbReference type="PRINTS" id="PR00080">
    <property type="entry name" value="SDRFAMILY"/>
</dbReference>
<dbReference type="AlphaFoldDB" id="A0A5E7HRH3"/>
<dbReference type="SUPFAM" id="SSF51735">
    <property type="entry name" value="NAD(P)-binding Rossmann-fold domains"/>
    <property type="match status" value="1"/>
</dbReference>
<feature type="domain" description="Ketoreductase" evidence="4">
    <location>
        <begin position="9"/>
        <end position="189"/>
    </location>
</feature>
<protein>
    <recommendedName>
        <fullName evidence="4">Ketoreductase domain-containing protein</fullName>
    </recommendedName>
</protein>
<evidence type="ECO:0000256" key="3">
    <source>
        <dbReference type="RuleBase" id="RU000363"/>
    </source>
</evidence>
<dbReference type="Proteomes" id="UP000385207">
    <property type="component" value="Unassembled WGS sequence"/>
</dbReference>
<dbReference type="Pfam" id="PF00106">
    <property type="entry name" value="adh_short"/>
    <property type="match status" value="1"/>
</dbReference>
<sequence length="296" mass="31943">MTSINILAPAVLITGVSSGIGEAMANFLLTRGYRVFGSIRKLADAQRLIDSWADSFIPVEMDVTDHASVEAAVASVQKALAGSNLTALINNAGVSAAGPLLEQPWEEIQSTFEVNVFGLLKVTRSFAVLLGRGSEMPGRIVNISSVSGMITVPFLATYAASKHAVEALTQGLRRELLSSGIHVAAIEPGFIRTPLFEKSKKALNTESYTESGYSNSWAVFNETLRGMEKRAKSPDVVCKAVLHAISAKQPKSRYPLDGLWWAGKLLPDRVFDQLILSSLGLSEWLKGRDVKPLSIN</sequence>
<evidence type="ECO:0000256" key="2">
    <source>
        <dbReference type="ARBA" id="ARBA00023002"/>
    </source>
</evidence>
<dbReference type="InterPro" id="IPR057326">
    <property type="entry name" value="KR_dom"/>
</dbReference>
<name>A0A5E7HRH3_PSEFL</name>
<dbReference type="InterPro" id="IPR002347">
    <property type="entry name" value="SDR_fam"/>
</dbReference>
<dbReference type="PANTHER" id="PTHR44169:SF6">
    <property type="entry name" value="NADPH-DEPENDENT 1-ACYLDIHYDROXYACETONE PHOSPHATE REDUCTASE"/>
    <property type="match status" value="1"/>
</dbReference>
<reference evidence="5 6" key="1">
    <citation type="submission" date="2019-09" db="EMBL/GenBank/DDBJ databases">
        <authorList>
            <person name="Chandra G."/>
            <person name="Truman W A."/>
        </authorList>
    </citation>
    <scope>NUCLEOTIDE SEQUENCE [LARGE SCALE GENOMIC DNA]</scope>
    <source>
        <strain evidence="5">PS862</strain>
    </source>
</reference>
<dbReference type="CDD" id="cd05374">
    <property type="entry name" value="17beta-HSD-like_SDR_c"/>
    <property type="match status" value="1"/>
</dbReference>
<dbReference type="GO" id="GO:0016491">
    <property type="term" value="F:oxidoreductase activity"/>
    <property type="evidence" value="ECO:0007669"/>
    <property type="project" value="UniProtKB-KW"/>
</dbReference>
<accession>A0A5E7HRH3</accession>
<dbReference type="PANTHER" id="PTHR44169">
    <property type="entry name" value="NADPH-DEPENDENT 1-ACYLDIHYDROXYACETONE PHOSPHATE REDUCTASE"/>
    <property type="match status" value="1"/>
</dbReference>
<dbReference type="Gene3D" id="3.40.50.720">
    <property type="entry name" value="NAD(P)-binding Rossmann-like Domain"/>
    <property type="match status" value="1"/>
</dbReference>
<dbReference type="InterPro" id="IPR020904">
    <property type="entry name" value="Sc_DH/Rdtase_CS"/>
</dbReference>
<dbReference type="SMART" id="SM00822">
    <property type="entry name" value="PKS_KR"/>
    <property type="match status" value="1"/>
</dbReference>
<dbReference type="RefSeq" id="WP_150783402.1">
    <property type="nucleotide sequence ID" value="NZ_CABVII010000004.1"/>
</dbReference>
<dbReference type="PRINTS" id="PR00081">
    <property type="entry name" value="GDHRDH"/>
</dbReference>
<dbReference type="EMBL" id="CABVII010000004">
    <property type="protein sequence ID" value="VVO66590.1"/>
    <property type="molecule type" value="Genomic_DNA"/>
</dbReference>
<dbReference type="InterPro" id="IPR036291">
    <property type="entry name" value="NAD(P)-bd_dom_sf"/>
</dbReference>
<evidence type="ECO:0000313" key="5">
    <source>
        <dbReference type="EMBL" id="VVO66590.1"/>
    </source>
</evidence>
<dbReference type="OrthoDB" id="9775296at2"/>
<proteinExistence type="inferred from homology"/>
<evidence type="ECO:0000256" key="1">
    <source>
        <dbReference type="ARBA" id="ARBA00006484"/>
    </source>
</evidence>
<gene>
    <name evidence="5" type="ORF">PS862_01105</name>
</gene>
<dbReference type="PROSITE" id="PS00061">
    <property type="entry name" value="ADH_SHORT"/>
    <property type="match status" value="1"/>
</dbReference>